<reference evidence="3 4" key="1">
    <citation type="submission" date="2019-06" db="EMBL/GenBank/DDBJ databases">
        <title>Flavibacter putida gen. nov., sp. nov., a novel marine bacterium of the family Flavobacteriaceae isolated from coastal seawater.</title>
        <authorList>
            <person name="Feng X."/>
        </authorList>
    </citation>
    <scope>NUCLEOTIDE SEQUENCE [LARGE SCALE GENOMIC DNA]</scope>
    <source>
        <strain evidence="3 4">PLHSN227</strain>
    </source>
</reference>
<dbReference type="EMBL" id="VIAR01000004">
    <property type="protein sequence ID" value="TQD39483.1"/>
    <property type="molecule type" value="Genomic_DNA"/>
</dbReference>
<dbReference type="Pfam" id="PF01882">
    <property type="entry name" value="DUF58"/>
    <property type="match status" value="1"/>
</dbReference>
<evidence type="ECO:0000259" key="2">
    <source>
        <dbReference type="Pfam" id="PF01882"/>
    </source>
</evidence>
<organism evidence="3 4">
    <name type="scientific">Haloflavibacter putidus</name>
    <dbReference type="NCBI Taxonomy" id="2576776"/>
    <lineage>
        <taxon>Bacteria</taxon>
        <taxon>Pseudomonadati</taxon>
        <taxon>Bacteroidota</taxon>
        <taxon>Flavobacteriia</taxon>
        <taxon>Flavobacteriales</taxon>
        <taxon>Flavobacteriaceae</taxon>
        <taxon>Haloflavibacter</taxon>
    </lineage>
</organism>
<feature type="transmembrane region" description="Helical" evidence="1">
    <location>
        <begin position="37"/>
        <end position="57"/>
    </location>
</feature>
<feature type="transmembrane region" description="Helical" evidence="1">
    <location>
        <begin position="12"/>
        <end position="31"/>
    </location>
</feature>
<dbReference type="PANTHER" id="PTHR33608:SF3">
    <property type="entry name" value="SLR2013 PROTEIN"/>
    <property type="match status" value="1"/>
</dbReference>
<comment type="caution">
    <text evidence="3">The sequence shown here is derived from an EMBL/GenBank/DDBJ whole genome shotgun (WGS) entry which is preliminary data.</text>
</comment>
<dbReference type="RefSeq" id="WP_141421429.1">
    <property type="nucleotide sequence ID" value="NZ_VIAR01000004.1"/>
</dbReference>
<keyword evidence="4" id="KW-1185">Reference proteome</keyword>
<name>A0A507ZSJ0_9FLAO</name>
<gene>
    <name evidence="3" type="ORF">FKR84_05930</name>
</gene>
<dbReference type="OrthoDB" id="845740at2"/>
<accession>A0A507ZSJ0</accession>
<evidence type="ECO:0000256" key="1">
    <source>
        <dbReference type="SAM" id="Phobius"/>
    </source>
</evidence>
<evidence type="ECO:0000313" key="4">
    <source>
        <dbReference type="Proteomes" id="UP000317169"/>
    </source>
</evidence>
<keyword evidence="1" id="KW-0472">Membrane</keyword>
<dbReference type="InterPro" id="IPR002881">
    <property type="entry name" value="DUF58"/>
</dbReference>
<keyword evidence="1" id="KW-1133">Transmembrane helix</keyword>
<protein>
    <submittedName>
        <fullName evidence="3">DUF58 domain-containing protein</fullName>
    </submittedName>
</protein>
<dbReference type="Proteomes" id="UP000317169">
    <property type="component" value="Unassembled WGS sequence"/>
</dbReference>
<keyword evidence="1" id="KW-0812">Transmembrane</keyword>
<feature type="domain" description="DUF58" evidence="2">
    <location>
        <begin position="204"/>
        <end position="370"/>
    </location>
</feature>
<evidence type="ECO:0000313" key="3">
    <source>
        <dbReference type="EMBL" id="TQD39483.1"/>
    </source>
</evidence>
<dbReference type="AlphaFoldDB" id="A0A507ZSJ0"/>
<sequence length="443" mass="51949">MLGFFKSLYLHQNVYYVLVGISFLFLVSFWLPAIYPFIWLLVFAFAIILLADASALYQSSNFKAKRNLPDKFSNADANTVVLWFQNKYKFRINAVLIDEIPVQFQKRDFKKSIRLEASEKKKTQYYLTPVERGEYFFGKLNCYITTPLSLIKRRYTFSKKQMVKVYPSFIQMRKYDFLAFDKKLTHSGLKKIRRIGHTMEFEQIKEYVQGDDIRTVNWKATAKHGELMVNQFQDEKSQPIYCLIDTGRVMQMPFENLSLLDYAINSSLAFANIALKKDDKIGMFTFSNQIGDFVNAQNKKTHLQRILNGLYNIQTKFMDSDFGLLYAGIQQKVKQRSLLLLYTNFEHIGALERQLPYLKAISKKHLLLVVFFENTEMEKLSEQEPKTLPEIYEKTIAGEFRQDKKKMLHLLQKHGIQAIFSKPKELSINTINKYLEIKARGLL</sequence>
<dbReference type="PANTHER" id="PTHR33608">
    <property type="entry name" value="BLL2464 PROTEIN"/>
    <property type="match status" value="1"/>
</dbReference>
<proteinExistence type="predicted"/>